<dbReference type="PANTHER" id="PTHR42889">
    <property type="entry name" value="BLR3681 PROTEIN"/>
    <property type="match status" value="1"/>
</dbReference>
<dbReference type="Pfam" id="PF04909">
    <property type="entry name" value="Amidohydro_2"/>
    <property type="match status" value="1"/>
</dbReference>
<dbReference type="RefSeq" id="WP_092085903.1">
    <property type="nucleotide sequence ID" value="NZ_FMZW01000026.1"/>
</dbReference>
<evidence type="ECO:0000259" key="1">
    <source>
        <dbReference type="Pfam" id="PF04909"/>
    </source>
</evidence>
<name>A0A1G7D1W9_9BRAD</name>
<accession>A0A1G7D1W9</accession>
<dbReference type="Proteomes" id="UP000199245">
    <property type="component" value="Unassembled WGS sequence"/>
</dbReference>
<evidence type="ECO:0000313" key="3">
    <source>
        <dbReference type="Proteomes" id="UP000199245"/>
    </source>
</evidence>
<protein>
    <recommendedName>
        <fullName evidence="1">Amidohydrolase-related domain-containing protein</fullName>
    </recommendedName>
</protein>
<gene>
    <name evidence="2" type="ORF">SAMN05216337_102681</name>
</gene>
<organism evidence="2 3">
    <name type="scientific">Bradyrhizobium brasilense</name>
    <dbReference type="NCBI Taxonomy" id="1419277"/>
    <lineage>
        <taxon>Bacteria</taxon>
        <taxon>Pseudomonadati</taxon>
        <taxon>Pseudomonadota</taxon>
        <taxon>Alphaproteobacteria</taxon>
        <taxon>Hyphomicrobiales</taxon>
        <taxon>Nitrobacteraceae</taxon>
        <taxon>Bradyrhizobium</taxon>
    </lineage>
</organism>
<dbReference type="EMBL" id="FMZW01000026">
    <property type="protein sequence ID" value="SDE45030.1"/>
    <property type="molecule type" value="Genomic_DNA"/>
</dbReference>
<dbReference type="Gene3D" id="3.20.20.140">
    <property type="entry name" value="Metal-dependent hydrolases"/>
    <property type="match status" value="1"/>
</dbReference>
<proteinExistence type="predicted"/>
<sequence>MSSNLTDDELAALMPSELCQHQTPIPTQIVSSDEFYPDPQNERQREVEARLLAMADDLGGKQGLDRRRFFQTAAGMAASFVAMNQVYGELFAVTPAEAATPAMAQERANALKDQFIMDMHTHFLRDDTRIMGFVEMRKAVGKAGWNKELNDHEQTIEDLKFDNYKKEMFLDSDTKIALISSAPSDIEQDWFLTNEQMADARKKMNDEAGSRRVFCHAIFTPGQPGWLDKLDAALALKPESCKGYTIGDNTHKEISRYPWRLDDEKVAYKGYEKMVKAGIKNVCVHKGLFPPGIEKQYPNLRGFADVADVGKAAKDWPQLNFVIYHSAYRHVGGDPKVALAEFERTGRIAWTSDLADIPAQYGVNNVYGDVGQLFATTLVAEPNVCAALMGTLIKGLGVDHICWGTDALWTGAPQWQIEGLRRLEIPEMMQKKFGYAPLGPADGPVKTAIFGDNNARLYNIQPKRAMLDLKGDRFAMMKAQYEKAGPEPSNTRYGYVVPNGVIDHRVFA</sequence>
<dbReference type="AlphaFoldDB" id="A0A1G7D1W9"/>
<dbReference type="InterPro" id="IPR006680">
    <property type="entry name" value="Amidohydro-rel"/>
</dbReference>
<dbReference type="InterPro" id="IPR032466">
    <property type="entry name" value="Metal_Hydrolase"/>
</dbReference>
<dbReference type="GO" id="GO:0016787">
    <property type="term" value="F:hydrolase activity"/>
    <property type="evidence" value="ECO:0007669"/>
    <property type="project" value="InterPro"/>
</dbReference>
<reference evidence="2 3" key="1">
    <citation type="submission" date="2016-10" db="EMBL/GenBank/DDBJ databases">
        <authorList>
            <person name="de Groot N.N."/>
        </authorList>
    </citation>
    <scope>NUCLEOTIDE SEQUENCE [LARGE SCALE GENOMIC DNA]</scope>
    <source>
        <strain evidence="2 3">R5</strain>
    </source>
</reference>
<dbReference type="SUPFAM" id="SSF51556">
    <property type="entry name" value="Metallo-dependent hydrolases"/>
    <property type="match status" value="1"/>
</dbReference>
<evidence type="ECO:0000313" key="2">
    <source>
        <dbReference type="EMBL" id="SDE45030.1"/>
    </source>
</evidence>
<dbReference type="PANTHER" id="PTHR42889:SF1">
    <property type="entry name" value="BLR3681 PROTEIN"/>
    <property type="match status" value="1"/>
</dbReference>
<feature type="domain" description="Amidohydrolase-related" evidence="1">
    <location>
        <begin position="118"/>
        <end position="459"/>
    </location>
</feature>